<dbReference type="PANTHER" id="PTHR42705:SF2">
    <property type="entry name" value="BIFUNCTIONAL NON-HOMOLOGOUS END JOINING PROTEIN LIGD"/>
    <property type="match status" value="1"/>
</dbReference>
<keyword evidence="17" id="KW-0464">Manganese</keyword>
<evidence type="ECO:0000256" key="19">
    <source>
        <dbReference type="ARBA" id="ARBA00029943"/>
    </source>
</evidence>
<dbReference type="InterPro" id="IPR014146">
    <property type="entry name" value="LigD_ligase_dom"/>
</dbReference>
<organism evidence="23 24">
    <name type="scientific">Roseateles aquatilis</name>
    <dbReference type="NCBI Taxonomy" id="431061"/>
    <lineage>
        <taxon>Bacteria</taxon>
        <taxon>Pseudomonadati</taxon>
        <taxon>Pseudomonadota</taxon>
        <taxon>Betaproteobacteria</taxon>
        <taxon>Burkholderiales</taxon>
        <taxon>Sphaerotilaceae</taxon>
        <taxon>Roseateles</taxon>
    </lineage>
</organism>
<name>A0A246JIC4_9BURK</name>
<keyword evidence="11" id="KW-0269">Exonuclease</keyword>
<evidence type="ECO:0000256" key="3">
    <source>
        <dbReference type="ARBA" id="ARBA00022598"/>
    </source>
</evidence>
<dbReference type="GO" id="GO:0006310">
    <property type="term" value="P:DNA recombination"/>
    <property type="evidence" value="ECO:0007669"/>
    <property type="project" value="UniProtKB-KW"/>
</dbReference>
<feature type="region of interest" description="Disordered" evidence="21">
    <location>
        <begin position="650"/>
        <end position="705"/>
    </location>
</feature>
<dbReference type="Gene3D" id="3.90.920.10">
    <property type="entry name" value="DNA primase, PRIM domain"/>
    <property type="match status" value="1"/>
</dbReference>
<feature type="compositionally biased region" description="Low complexity" evidence="21">
    <location>
        <begin position="650"/>
        <end position="681"/>
    </location>
</feature>
<evidence type="ECO:0000256" key="17">
    <source>
        <dbReference type="ARBA" id="ARBA00023211"/>
    </source>
</evidence>
<feature type="domain" description="ATP-dependent DNA ligase family profile" evidence="22">
    <location>
        <begin position="391"/>
        <end position="500"/>
    </location>
</feature>
<dbReference type="InterPro" id="IPR014145">
    <property type="entry name" value="LigD_pol_dom"/>
</dbReference>
<sequence length="978" mass="107292">MPTAPRNDPLARYRQKRDFRITPEPDHVEDDDKPRSTRARAKAPRRATRPAVGALSFVVQKHWASHLHYDFRLELDGVLLSWAVPKGPSFDPKERRMAIHVEDHPLAYGGFEGTIPPKQYGAGEVIVWDNGIWEPEGDPRQALKDGKLVFRLRGQKLAGMWQLIRTSRDASRREQWLLIKKHDGMERAHADYDVTVALPDSVVGKPLGWADERDGTGAGKGADRAARHGGADEAGGDGASARQARKGGKTAAARGAMGGTSATSGKGAAAAPVEAGLDPAIGEPDLSRAKQARLPIELSPQLATLVSATPPGEWVAEAKFDGYRLAARIDKGRARLVTRGGNDWTARLPSLADAIVALGLSDGWLDGEIVVLREDGAPDFSLLQQAIGHPTRTRHEDIVYFLFDVPFLNGHDLREVPLRHRRAVLRALMAGHEGDRLRFSEDFAVPPDEMLAAACQMRLEGLILKRPDSTYVSGRSEAWVKLKCQQRQEFVVVGFTDRSDGAKALGSLLLGYHEHGELRYAGRVGTGWSLKLAGELHRRLVALERKTPHFDDETIERSHWARRAGRAGGDERWVRPTMVVEVAFAEWTPEGHIRHASFQGEREDKAAKDVERETAKPADAVRRADGAKPVSGVDQPPTVKVAAKAVAKGAKGVSKGEAVEAAQGAEKTTGKTAGKSTGNTKRQAAAKTAGSRASTAASVAQASSGQLRITHPERVIDPSTGITKIDLVRYYESMAEWLMPHLGRRPVAIVRAPDGIDGQLFFQKHVEGDDLIVVPDAAALMQFTQMNAVEFHTWNAQDDRLDRSDRVIFDLDPGEGVAWKQVAEAAGIVRALLRELGLQAWLKTSGGKGLHLVAPLDRRHDHATAKRFSQAVVRHLTETFPKRFSAKSGPKHRVGKIFPDYLRNGEGQTTASAFSARARPGMGVSMPIAWDELPEVKRGDQWTLANARDRMSFQKQDPWNDYWTCRQTLTRGMKLLGL</sequence>
<feature type="region of interest" description="Disordered" evidence="21">
    <location>
        <begin position="595"/>
        <end position="635"/>
    </location>
</feature>
<dbReference type="OrthoDB" id="9802472at2"/>
<dbReference type="CDD" id="cd07971">
    <property type="entry name" value="OBF_DNA_ligase_LigD"/>
    <property type="match status" value="1"/>
</dbReference>
<dbReference type="GO" id="GO:0005524">
    <property type="term" value="F:ATP binding"/>
    <property type="evidence" value="ECO:0007669"/>
    <property type="project" value="UniProtKB-KW"/>
</dbReference>
<evidence type="ECO:0000256" key="20">
    <source>
        <dbReference type="ARBA" id="ARBA00034003"/>
    </source>
</evidence>
<dbReference type="Gene3D" id="3.30.470.30">
    <property type="entry name" value="DNA ligase/mRNA capping enzyme"/>
    <property type="match status" value="1"/>
</dbReference>
<feature type="region of interest" description="Disordered" evidence="21">
    <location>
        <begin position="1"/>
        <end position="47"/>
    </location>
</feature>
<dbReference type="EC" id="6.5.1.1" evidence="2"/>
<accession>A0A246JIC4</accession>
<feature type="region of interest" description="Disordered" evidence="21">
    <location>
        <begin position="206"/>
        <end position="271"/>
    </location>
</feature>
<dbReference type="CDD" id="cd07906">
    <property type="entry name" value="Adenylation_DNA_ligase_LigD_LigC"/>
    <property type="match status" value="1"/>
</dbReference>
<keyword evidence="7" id="KW-0479">Metal-binding</keyword>
<comment type="catalytic activity">
    <reaction evidence="20">
        <text>ATP + (deoxyribonucleotide)n-3'-hydroxyl + 5'-phospho-(deoxyribonucleotide)m = (deoxyribonucleotide)n+m + AMP + diphosphate.</text>
        <dbReference type="EC" id="6.5.1.1"/>
    </reaction>
</comment>
<protein>
    <recommendedName>
        <fullName evidence="2">DNA ligase (ATP)</fullName>
        <ecNumber evidence="2">6.5.1.1</ecNumber>
    </recommendedName>
    <alternativeName>
        <fullName evidence="19">NHEJ DNA polymerase</fullName>
    </alternativeName>
</protein>
<dbReference type="NCBIfam" id="TIGR02778">
    <property type="entry name" value="ligD_pol"/>
    <property type="match status" value="1"/>
</dbReference>
<evidence type="ECO:0000256" key="8">
    <source>
        <dbReference type="ARBA" id="ARBA00022741"/>
    </source>
</evidence>
<dbReference type="GO" id="GO:0003887">
    <property type="term" value="F:DNA-directed DNA polymerase activity"/>
    <property type="evidence" value="ECO:0007669"/>
    <property type="project" value="UniProtKB-KW"/>
</dbReference>
<feature type="compositionally biased region" description="Basic residues" evidence="21">
    <location>
        <begin position="36"/>
        <end position="47"/>
    </location>
</feature>
<keyword evidence="15" id="KW-0233">DNA recombination</keyword>
<evidence type="ECO:0000256" key="6">
    <source>
        <dbReference type="ARBA" id="ARBA00022722"/>
    </source>
</evidence>
<proteinExistence type="predicted"/>
<evidence type="ECO:0000256" key="2">
    <source>
        <dbReference type="ARBA" id="ARBA00012727"/>
    </source>
</evidence>
<feature type="compositionally biased region" description="Low complexity" evidence="21">
    <location>
        <begin position="691"/>
        <end position="704"/>
    </location>
</feature>
<keyword evidence="24" id="KW-1185">Reference proteome</keyword>
<dbReference type="NCBIfam" id="TIGR02776">
    <property type="entry name" value="NHEJ_ligase_prk"/>
    <property type="match status" value="1"/>
</dbReference>
<dbReference type="GO" id="GO:0003910">
    <property type="term" value="F:DNA ligase (ATP) activity"/>
    <property type="evidence" value="ECO:0007669"/>
    <property type="project" value="UniProtKB-EC"/>
</dbReference>
<keyword evidence="8" id="KW-0547">Nucleotide-binding</keyword>
<keyword evidence="12" id="KW-0067">ATP-binding</keyword>
<dbReference type="InterPro" id="IPR014144">
    <property type="entry name" value="LigD_PE_domain"/>
</dbReference>
<keyword evidence="16" id="KW-0234">DNA repair</keyword>
<dbReference type="GO" id="GO:0006281">
    <property type="term" value="P:DNA repair"/>
    <property type="evidence" value="ECO:0007669"/>
    <property type="project" value="UniProtKB-KW"/>
</dbReference>
<evidence type="ECO:0000256" key="9">
    <source>
        <dbReference type="ARBA" id="ARBA00022763"/>
    </source>
</evidence>
<evidence type="ECO:0000256" key="7">
    <source>
        <dbReference type="ARBA" id="ARBA00022723"/>
    </source>
</evidence>
<feature type="compositionally biased region" description="Basic and acidic residues" evidence="21">
    <location>
        <begin position="210"/>
        <end position="231"/>
    </location>
</feature>
<feature type="compositionally biased region" description="Basic and acidic residues" evidence="21">
    <location>
        <begin position="16"/>
        <end position="35"/>
    </location>
</feature>
<dbReference type="NCBIfam" id="TIGR02779">
    <property type="entry name" value="NHEJ_ligase_lig"/>
    <property type="match status" value="1"/>
</dbReference>
<dbReference type="GO" id="GO:0004527">
    <property type="term" value="F:exonuclease activity"/>
    <property type="evidence" value="ECO:0007669"/>
    <property type="project" value="UniProtKB-KW"/>
</dbReference>
<dbReference type="InterPro" id="IPR014143">
    <property type="entry name" value="NHEJ_ligase_prk"/>
</dbReference>
<feature type="compositionally biased region" description="Basic and acidic residues" evidence="21">
    <location>
        <begin position="600"/>
        <end position="626"/>
    </location>
</feature>
<dbReference type="Proteomes" id="UP000197468">
    <property type="component" value="Unassembled WGS sequence"/>
</dbReference>
<evidence type="ECO:0000256" key="5">
    <source>
        <dbReference type="ARBA" id="ARBA00022695"/>
    </source>
</evidence>
<feature type="compositionally biased region" description="Low complexity" evidence="21">
    <location>
        <begin position="249"/>
        <end position="271"/>
    </location>
</feature>
<dbReference type="InterPro" id="IPR012340">
    <property type="entry name" value="NA-bd_OB-fold"/>
</dbReference>
<comment type="caution">
    <text evidence="23">The sequence shown here is derived from an EMBL/GenBank/DDBJ whole genome shotgun (WGS) entry which is preliminary data.</text>
</comment>
<evidence type="ECO:0000256" key="21">
    <source>
        <dbReference type="SAM" id="MobiDB-lite"/>
    </source>
</evidence>
<dbReference type="SUPFAM" id="SSF56091">
    <property type="entry name" value="DNA ligase/mRNA capping enzyme, catalytic domain"/>
    <property type="match status" value="1"/>
</dbReference>
<dbReference type="GO" id="GO:0046872">
    <property type="term" value="F:metal ion binding"/>
    <property type="evidence" value="ECO:0007669"/>
    <property type="project" value="UniProtKB-KW"/>
</dbReference>
<dbReference type="Pfam" id="PF21686">
    <property type="entry name" value="LigD_Prim-Pol"/>
    <property type="match status" value="1"/>
</dbReference>
<dbReference type="RefSeq" id="WP_088384425.1">
    <property type="nucleotide sequence ID" value="NZ_NIOF01000002.1"/>
</dbReference>
<keyword evidence="9" id="KW-0227">DNA damage</keyword>
<comment type="cofactor">
    <cofactor evidence="1">
        <name>Mn(2+)</name>
        <dbReference type="ChEBI" id="CHEBI:29035"/>
    </cofactor>
</comment>
<keyword evidence="3 23" id="KW-0436">Ligase</keyword>
<dbReference type="NCBIfam" id="TIGR02777">
    <property type="entry name" value="LigD_PE_dom"/>
    <property type="match status" value="1"/>
</dbReference>
<dbReference type="InterPro" id="IPR012310">
    <property type="entry name" value="DNA_ligase_ATP-dep_cent"/>
</dbReference>
<evidence type="ECO:0000256" key="18">
    <source>
        <dbReference type="ARBA" id="ARBA00023268"/>
    </source>
</evidence>
<dbReference type="EMBL" id="NIOF01000002">
    <property type="protein sequence ID" value="OWQ92322.1"/>
    <property type="molecule type" value="Genomic_DNA"/>
</dbReference>
<dbReference type="Pfam" id="PF04679">
    <property type="entry name" value="DNA_ligase_A_C"/>
    <property type="match status" value="1"/>
</dbReference>
<evidence type="ECO:0000256" key="4">
    <source>
        <dbReference type="ARBA" id="ARBA00022679"/>
    </source>
</evidence>
<keyword evidence="6" id="KW-0540">Nuclease</keyword>
<gene>
    <name evidence="23" type="primary">ligD</name>
    <name evidence="23" type="ORF">CDN99_07215</name>
</gene>
<evidence type="ECO:0000256" key="1">
    <source>
        <dbReference type="ARBA" id="ARBA00001936"/>
    </source>
</evidence>
<dbReference type="Gene3D" id="2.40.50.140">
    <property type="entry name" value="Nucleic acid-binding proteins"/>
    <property type="match status" value="1"/>
</dbReference>
<dbReference type="Gene3D" id="3.30.1490.70">
    <property type="match status" value="1"/>
</dbReference>
<keyword evidence="13" id="KW-0239">DNA-directed DNA polymerase</keyword>
<keyword evidence="5" id="KW-0548">Nucleotidyltransferase</keyword>
<evidence type="ECO:0000256" key="10">
    <source>
        <dbReference type="ARBA" id="ARBA00022801"/>
    </source>
</evidence>
<evidence type="ECO:0000256" key="16">
    <source>
        <dbReference type="ARBA" id="ARBA00023204"/>
    </source>
</evidence>
<dbReference type="PANTHER" id="PTHR42705">
    <property type="entry name" value="BIFUNCTIONAL NON-HOMOLOGOUS END JOINING PROTEIN LIGD"/>
    <property type="match status" value="1"/>
</dbReference>
<evidence type="ECO:0000259" key="22">
    <source>
        <dbReference type="PROSITE" id="PS50160"/>
    </source>
</evidence>
<evidence type="ECO:0000256" key="11">
    <source>
        <dbReference type="ARBA" id="ARBA00022839"/>
    </source>
</evidence>
<evidence type="ECO:0000313" key="24">
    <source>
        <dbReference type="Proteomes" id="UP000197468"/>
    </source>
</evidence>
<evidence type="ECO:0000313" key="23">
    <source>
        <dbReference type="EMBL" id="OWQ92322.1"/>
    </source>
</evidence>
<evidence type="ECO:0000256" key="13">
    <source>
        <dbReference type="ARBA" id="ARBA00022932"/>
    </source>
</evidence>
<keyword evidence="18" id="KW-0511">Multifunctional enzyme</keyword>
<evidence type="ECO:0000256" key="14">
    <source>
        <dbReference type="ARBA" id="ARBA00023125"/>
    </source>
</evidence>
<dbReference type="Pfam" id="PF01068">
    <property type="entry name" value="DNA_ligase_A_M"/>
    <property type="match status" value="1"/>
</dbReference>
<evidence type="ECO:0000256" key="15">
    <source>
        <dbReference type="ARBA" id="ARBA00023172"/>
    </source>
</evidence>
<dbReference type="PROSITE" id="PS50160">
    <property type="entry name" value="DNA_LIGASE_A3"/>
    <property type="match status" value="1"/>
</dbReference>
<dbReference type="SUPFAM" id="SSF50249">
    <property type="entry name" value="Nucleic acid-binding proteins"/>
    <property type="match status" value="1"/>
</dbReference>
<keyword evidence="14" id="KW-0238">DNA-binding</keyword>
<evidence type="ECO:0000256" key="12">
    <source>
        <dbReference type="ARBA" id="ARBA00022840"/>
    </source>
</evidence>
<keyword evidence="10" id="KW-0378">Hydrolase</keyword>
<dbReference type="InterPro" id="IPR052171">
    <property type="entry name" value="NHEJ_LigD"/>
</dbReference>
<dbReference type="GO" id="GO:0003677">
    <property type="term" value="F:DNA binding"/>
    <property type="evidence" value="ECO:0007669"/>
    <property type="project" value="UniProtKB-KW"/>
</dbReference>
<dbReference type="Pfam" id="PF13298">
    <property type="entry name" value="LigD_N"/>
    <property type="match status" value="1"/>
</dbReference>
<reference evidence="23 24" key="1">
    <citation type="journal article" date="2008" name="Int. J. Syst. Evol. Microbiol.">
        <title>Description of Roseateles aquatilis sp. nov. and Roseateles terrae sp. nov., in the class Betaproteobacteria, and emended description of the genus Roseateles.</title>
        <authorList>
            <person name="Gomila M."/>
            <person name="Bowien B."/>
            <person name="Falsen E."/>
            <person name="Moore E.R."/>
            <person name="Lalucat J."/>
        </authorList>
    </citation>
    <scope>NUCLEOTIDE SEQUENCE [LARGE SCALE GENOMIC DNA]</scope>
    <source>
        <strain evidence="23 24">CCUG 48205</strain>
    </source>
</reference>
<dbReference type="AlphaFoldDB" id="A0A246JIC4"/>
<dbReference type="InterPro" id="IPR012309">
    <property type="entry name" value="DNA_ligase_ATP-dep_C"/>
</dbReference>
<keyword evidence="4" id="KW-0808">Transferase</keyword>